<dbReference type="AlphaFoldDB" id="A0A1L7JNM9"/>
<accession>A0A1L7JNM9</accession>
<proteinExistence type="predicted"/>
<evidence type="ECO:0000313" key="1">
    <source>
        <dbReference type="EMBL" id="APU87380.1"/>
    </source>
</evidence>
<sequence length="65" mass="8183">MEGYKINKYRVEFRVNNKDYFRKDCYEDKLEELKNLFKSIQREEKKGNVTIEDFHLGKIRRYIFR</sequence>
<dbReference type="EMBL" id="CP015723">
    <property type="protein sequence ID" value="APU87380.1"/>
    <property type="molecule type" value="Genomic_DNA"/>
</dbReference>
<geneLocation type="plasmid" evidence="1">
    <name>pNPD8_2</name>
</geneLocation>
<gene>
    <name evidence="1" type="ORF">NPD8_3985</name>
</gene>
<reference evidence="1" key="1">
    <citation type="submission" date="2016-05" db="EMBL/GenBank/DDBJ databases">
        <authorList>
            <person name="Lavstsen T."/>
            <person name="Jespersen J.S."/>
        </authorList>
    </citation>
    <scope>NUCLEOTIDE SEQUENCE</scope>
    <source>
        <strain evidence="1">CDC69096</strain>
        <plasmid evidence="1">pNPD8_2</plasmid>
    </source>
</reference>
<dbReference type="RefSeq" id="WP_236893688.1">
    <property type="nucleotide sequence ID" value="NZ_CP015723.1"/>
</dbReference>
<organism evidence="1">
    <name type="scientific">Clostridium botulinum</name>
    <dbReference type="NCBI Taxonomy" id="1491"/>
    <lineage>
        <taxon>Bacteria</taxon>
        <taxon>Bacillati</taxon>
        <taxon>Bacillota</taxon>
        <taxon>Clostridia</taxon>
        <taxon>Eubacteriales</taxon>
        <taxon>Clostridiaceae</taxon>
        <taxon>Clostridium</taxon>
    </lineage>
</organism>
<keyword evidence="1" id="KW-0614">Plasmid</keyword>
<name>A0A1L7JNM9_CLOBO</name>
<protein>
    <submittedName>
        <fullName evidence="1">Putative cDC2L2 protein</fullName>
    </submittedName>
</protein>